<keyword evidence="7 9" id="KW-0326">Glycosidase</keyword>
<evidence type="ECO:0000313" key="12">
    <source>
        <dbReference type="Proteomes" id="UP000617628"/>
    </source>
</evidence>
<comment type="caution">
    <text evidence="11">The sequence shown here is derived from an EMBL/GenBank/DDBJ whole genome shotgun (WGS) entry which is preliminary data.</text>
</comment>
<evidence type="ECO:0000256" key="9">
    <source>
        <dbReference type="RuleBase" id="RU361154"/>
    </source>
</evidence>
<dbReference type="GO" id="GO:0030246">
    <property type="term" value="F:carbohydrate binding"/>
    <property type="evidence" value="ECO:0007669"/>
    <property type="project" value="InterPro"/>
</dbReference>
<dbReference type="EC" id="3.2.1.23" evidence="4 9"/>
<dbReference type="InterPro" id="IPR008979">
    <property type="entry name" value="Galactose-bd-like_sf"/>
</dbReference>
<dbReference type="Pfam" id="PF02929">
    <property type="entry name" value="Bgal_small_N"/>
    <property type="match status" value="1"/>
</dbReference>
<evidence type="ECO:0000256" key="8">
    <source>
        <dbReference type="ARBA" id="ARBA00032230"/>
    </source>
</evidence>
<dbReference type="InterPro" id="IPR006101">
    <property type="entry name" value="Glyco_hydro_2"/>
</dbReference>
<dbReference type="InterPro" id="IPR032312">
    <property type="entry name" value="LacZ_4"/>
</dbReference>
<dbReference type="FunFam" id="3.20.20.80:FF:000018">
    <property type="entry name" value="Beta-galactosidase"/>
    <property type="match status" value="1"/>
</dbReference>
<dbReference type="PROSITE" id="PS00608">
    <property type="entry name" value="GLYCOSYL_HYDROL_F2_2"/>
    <property type="match status" value="1"/>
</dbReference>
<comment type="similarity">
    <text evidence="3 9">Belongs to the glycosyl hydrolase 2 family.</text>
</comment>
<dbReference type="Pfam" id="PF00703">
    <property type="entry name" value="Glyco_hydro_2"/>
    <property type="match status" value="1"/>
</dbReference>
<dbReference type="SUPFAM" id="SSF51445">
    <property type="entry name" value="(Trans)glycosidases"/>
    <property type="match status" value="1"/>
</dbReference>
<dbReference type="SUPFAM" id="SSF49303">
    <property type="entry name" value="beta-Galactosidase/glucuronidase domain"/>
    <property type="match status" value="2"/>
</dbReference>
<dbReference type="Pfam" id="PF02837">
    <property type="entry name" value="Glyco_hydro_2_N"/>
    <property type="match status" value="1"/>
</dbReference>
<gene>
    <name evidence="11" type="ORF">JIN87_25295</name>
</gene>
<dbReference type="AlphaFoldDB" id="A0A934S0S5"/>
<evidence type="ECO:0000256" key="1">
    <source>
        <dbReference type="ARBA" id="ARBA00001412"/>
    </source>
</evidence>
<dbReference type="PANTHER" id="PTHR46323">
    <property type="entry name" value="BETA-GALACTOSIDASE"/>
    <property type="match status" value="1"/>
</dbReference>
<dbReference type="SUPFAM" id="SSF49785">
    <property type="entry name" value="Galactose-binding domain-like"/>
    <property type="match status" value="1"/>
</dbReference>
<dbReference type="EMBL" id="JAENIL010000076">
    <property type="protein sequence ID" value="MBK1880226.1"/>
    <property type="molecule type" value="Genomic_DNA"/>
</dbReference>
<dbReference type="Pfam" id="PF16353">
    <property type="entry name" value="LacZ_4"/>
    <property type="match status" value="1"/>
</dbReference>
<evidence type="ECO:0000256" key="3">
    <source>
        <dbReference type="ARBA" id="ARBA00007401"/>
    </source>
</evidence>
<dbReference type="GO" id="GO:0009341">
    <property type="term" value="C:beta-galactosidase complex"/>
    <property type="evidence" value="ECO:0007669"/>
    <property type="project" value="InterPro"/>
</dbReference>
<dbReference type="InterPro" id="IPR017853">
    <property type="entry name" value="GH"/>
</dbReference>
<dbReference type="PROSITE" id="PS00719">
    <property type="entry name" value="GLYCOSYL_HYDROL_F2_1"/>
    <property type="match status" value="1"/>
</dbReference>
<keyword evidence="6 9" id="KW-0378">Hydrolase</keyword>
<dbReference type="SMART" id="SM01038">
    <property type="entry name" value="Bgal_small_N"/>
    <property type="match status" value="1"/>
</dbReference>
<dbReference type="InterPro" id="IPR023230">
    <property type="entry name" value="Glyco_hydro_2_CS"/>
</dbReference>
<feature type="domain" description="Beta galactosidase small chain/" evidence="10">
    <location>
        <begin position="756"/>
        <end position="1027"/>
    </location>
</feature>
<sequence length="1031" mass="117246">MITRYWEHPELTHVNRLPGRSPLLSYKSADDALSGKRARKLDLNGDWEFRYFGKPEEVPANINKPNTKGKWDTVQVPGNWTLQGYGHPQYTNVQMPFDHQAPKVPEENPTGVYRRTFSCPKAWNKKRIILHFGGAESVLSIHLNGAFVGMSKDTRLPSEFDITKHLNPGENTLVATVIKWSDATFIEDQDQWWMGGLHRDVFLYAQEQSCIQDVFAKGLLDDDFKNGELDLFANVKLAQPELKGLTLDVQLYKPDGTTQFKKPISAPVDSFRDWLYRSSPHVKLRTTIKQPLQWNSETPHLYKLLITLKDAKGKTIEATSTRIGFRRVEIKDRQLLINGKLVYMKGVNRHDWDDTTGKVVSRETMIKDILLMKQHNFNAVRCSHYPNTGEWYDLCDEYGLYVIDEANIESHHYYDCICRDPRYANAFLDRGMNMVLRDKNHPSIISWSLGNESGYGENHDAIAGWIRRFDDSRPLHYEGAVRREWGQGVNDWTRGHHATDIVCPMYTTHADVEKWAKETDDYRPFIPCEYSHAMGNSNGGLADYWELFEKYHGLQGGFIWEWLDHGVKVQDENGKDYWAYGGDFGEDRHDANFCADGLIWPNRTPHPGMQEFKKIAQPLAITAINAAKGKFSLLNKQNFTDLSYLQGEYTIEVDGESIATGKLPAITATAGKSQTIDLKLKPQTIPTGSEAFIRFSYSLSQDTPWATEGYELAWEQIKLPWKNSKAKKAKSVTGSPLQFEKTKFGHSIANESLQVEIHNSGPSLRNLQLNGKTILTEGPCLNLFRGLTDNDGIKLWDDNQPNRMISKWLKQGLDRYELKFSRPKIIKAKDGSITINTKQQAIVDGKSLGTTLELSACIRPDATVTFDCQFTVGKKGDDFPRLGVQLVAPEGMEQLNWYGMGPHESYWDRKAGTWVSKFEGTVTEQYVPYIMPQEHGNKTDLRWLALGDGKDRSAVFTMNSLLEGGASHFTAQDLFRAKHTKDLSPRAETIITIDHHQRGLGTASCGPDAQEQYRIRPGEYQFSFTVSATQL</sequence>
<dbReference type="Gene3D" id="2.70.98.10">
    <property type="match status" value="1"/>
</dbReference>
<evidence type="ECO:0000256" key="2">
    <source>
        <dbReference type="ARBA" id="ARBA00001959"/>
    </source>
</evidence>
<evidence type="ECO:0000259" key="10">
    <source>
        <dbReference type="SMART" id="SM01038"/>
    </source>
</evidence>
<dbReference type="RefSeq" id="WP_200358955.1">
    <property type="nucleotide sequence ID" value="NZ_JAENIL010000076.1"/>
</dbReference>
<dbReference type="GO" id="GO:0004565">
    <property type="term" value="F:beta-galactosidase activity"/>
    <property type="evidence" value="ECO:0007669"/>
    <property type="project" value="UniProtKB-EC"/>
</dbReference>
<dbReference type="InterPro" id="IPR004199">
    <property type="entry name" value="B-gal_small/dom_5"/>
</dbReference>
<keyword evidence="12" id="KW-1185">Reference proteome</keyword>
<dbReference type="InterPro" id="IPR023232">
    <property type="entry name" value="Glyco_hydro_2_AS"/>
</dbReference>
<name>A0A934S0S5_9BACT</name>
<evidence type="ECO:0000256" key="6">
    <source>
        <dbReference type="ARBA" id="ARBA00022801"/>
    </source>
</evidence>
<dbReference type="InterPro" id="IPR014718">
    <property type="entry name" value="GH-type_carb-bd"/>
</dbReference>
<dbReference type="InterPro" id="IPR006104">
    <property type="entry name" value="Glyco_hydro_2_N"/>
</dbReference>
<reference evidence="11" key="1">
    <citation type="submission" date="2021-01" db="EMBL/GenBank/DDBJ databases">
        <title>Modified the classification status of verrucomicrobia.</title>
        <authorList>
            <person name="Feng X."/>
        </authorList>
    </citation>
    <scope>NUCLEOTIDE SEQUENCE</scope>
    <source>
        <strain evidence="11">KCTC 13126</strain>
    </source>
</reference>
<dbReference type="InterPro" id="IPR036156">
    <property type="entry name" value="Beta-gal/glucu_dom_sf"/>
</dbReference>
<dbReference type="PANTHER" id="PTHR46323:SF2">
    <property type="entry name" value="BETA-GALACTOSIDASE"/>
    <property type="match status" value="1"/>
</dbReference>
<dbReference type="InterPro" id="IPR013783">
    <property type="entry name" value="Ig-like_fold"/>
</dbReference>
<dbReference type="InterPro" id="IPR006103">
    <property type="entry name" value="Glyco_hydro_2_cat"/>
</dbReference>
<dbReference type="GO" id="GO:0005990">
    <property type="term" value="P:lactose catabolic process"/>
    <property type="evidence" value="ECO:0007669"/>
    <property type="project" value="TreeGrafter"/>
</dbReference>
<dbReference type="Gene3D" id="3.20.20.80">
    <property type="entry name" value="Glycosidases"/>
    <property type="match status" value="1"/>
</dbReference>
<protein>
    <recommendedName>
        <fullName evidence="5 9">Beta-galactosidase</fullName>
        <ecNumber evidence="4 9">3.2.1.23</ecNumber>
    </recommendedName>
    <alternativeName>
        <fullName evidence="8 9">Lactase</fullName>
    </alternativeName>
</protein>
<dbReference type="Gene3D" id="2.60.120.260">
    <property type="entry name" value="Galactose-binding domain-like"/>
    <property type="match status" value="1"/>
</dbReference>
<evidence type="ECO:0000256" key="4">
    <source>
        <dbReference type="ARBA" id="ARBA00012756"/>
    </source>
</evidence>
<dbReference type="Pfam" id="PF02836">
    <property type="entry name" value="Glyco_hydro_2_C"/>
    <property type="match status" value="1"/>
</dbReference>
<accession>A0A934S0S5</accession>
<dbReference type="Proteomes" id="UP000617628">
    <property type="component" value="Unassembled WGS sequence"/>
</dbReference>
<evidence type="ECO:0000256" key="5">
    <source>
        <dbReference type="ARBA" id="ARBA00013303"/>
    </source>
</evidence>
<evidence type="ECO:0000313" key="11">
    <source>
        <dbReference type="EMBL" id="MBK1880226.1"/>
    </source>
</evidence>
<proteinExistence type="inferred from homology"/>
<dbReference type="SUPFAM" id="SSF74650">
    <property type="entry name" value="Galactose mutarotase-like"/>
    <property type="match status" value="1"/>
</dbReference>
<comment type="cofactor">
    <cofactor evidence="2">
        <name>Na(+)</name>
        <dbReference type="ChEBI" id="CHEBI:29101"/>
    </cofactor>
</comment>
<dbReference type="InterPro" id="IPR011013">
    <property type="entry name" value="Gal_mutarotase_sf_dom"/>
</dbReference>
<dbReference type="InterPro" id="IPR006102">
    <property type="entry name" value="Ig-like_GH2"/>
</dbReference>
<dbReference type="InterPro" id="IPR050347">
    <property type="entry name" value="Bact_Beta-galactosidase"/>
</dbReference>
<evidence type="ECO:0000256" key="7">
    <source>
        <dbReference type="ARBA" id="ARBA00023295"/>
    </source>
</evidence>
<dbReference type="PRINTS" id="PR00132">
    <property type="entry name" value="GLHYDRLASE2"/>
</dbReference>
<dbReference type="Gene3D" id="2.60.40.10">
    <property type="entry name" value="Immunoglobulins"/>
    <property type="match status" value="2"/>
</dbReference>
<organism evidence="11 12">
    <name type="scientific">Pelagicoccus mobilis</name>
    <dbReference type="NCBI Taxonomy" id="415221"/>
    <lineage>
        <taxon>Bacteria</taxon>
        <taxon>Pseudomonadati</taxon>
        <taxon>Verrucomicrobiota</taxon>
        <taxon>Opitutia</taxon>
        <taxon>Puniceicoccales</taxon>
        <taxon>Pelagicoccaceae</taxon>
        <taxon>Pelagicoccus</taxon>
    </lineage>
</organism>
<comment type="catalytic activity">
    <reaction evidence="1 9">
        <text>Hydrolysis of terminal non-reducing beta-D-galactose residues in beta-D-galactosides.</text>
        <dbReference type="EC" id="3.2.1.23"/>
    </reaction>
</comment>